<evidence type="ECO:0000313" key="2">
    <source>
        <dbReference type="Proteomes" id="UP001597018"/>
    </source>
</evidence>
<accession>A0ABW3FQN8</accession>
<evidence type="ECO:0000313" key="1">
    <source>
        <dbReference type="EMBL" id="MFD0919620.1"/>
    </source>
</evidence>
<keyword evidence="2" id="KW-1185">Reference proteome</keyword>
<reference evidence="2" key="1">
    <citation type="journal article" date="2019" name="Int. J. Syst. Evol. Microbiol.">
        <title>The Global Catalogue of Microorganisms (GCM) 10K type strain sequencing project: providing services to taxonomists for standard genome sequencing and annotation.</title>
        <authorList>
            <consortium name="The Broad Institute Genomics Platform"/>
            <consortium name="The Broad Institute Genome Sequencing Center for Infectious Disease"/>
            <person name="Wu L."/>
            <person name="Ma J."/>
        </authorList>
    </citation>
    <scope>NUCLEOTIDE SEQUENCE [LARGE SCALE GENOMIC DNA]</scope>
    <source>
        <strain evidence="2">CCUG 56401</strain>
    </source>
</reference>
<organism evidence="1 2">
    <name type="scientific">Saccharopolyspora rosea</name>
    <dbReference type="NCBI Taxonomy" id="524884"/>
    <lineage>
        <taxon>Bacteria</taxon>
        <taxon>Bacillati</taxon>
        <taxon>Actinomycetota</taxon>
        <taxon>Actinomycetes</taxon>
        <taxon>Pseudonocardiales</taxon>
        <taxon>Pseudonocardiaceae</taxon>
        <taxon>Saccharopolyspora</taxon>
    </lineage>
</organism>
<sequence>MHTSNDETTALTDALDQVLFHISASLSNRTVDQLVAHLEAGRELAAARMMAEVAAASHLALSEEDRDTLRTAIGTHGGDTAHIDRLDARAAAEAPTVAVDIRRLRECVHRTPPR</sequence>
<name>A0ABW3FQN8_9PSEU</name>
<comment type="caution">
    <text evidence="1">The sequence shown here is derived from an EMBL/GenBank/DDBJ whole genome shotgun (WGS) entry which is preliminary data.</text>
</comment>
<evidence type="ECO:0008006" key="3">
    <source>
        <dbReference type="Google" id="ProtNLM"/>
    </source>
</evidence>
<gene>
    <name evidence="1" type="ORF">ACFQ16_07680</name>
</gene>
<dbReference type="EMBL" id="JBHTIW010000003">
    <property type="protein sequence ID" value="MFD0919620.1"/>
    <property type="molecule type" value="Genomic_DNA"/>
</dbReference>
<dbReference type="RefSeq" id="WP_263252486.1">
    <property type="nucleotide sequence ID" value="NZ_BAABLT010000001.1"/>
</dbReference>
<protein>
    <recommendedName>
        <fullName evidence="3">ANTAR domain-containing protein</fullName>
    </recommendedName>
</protein>
<proteinExistence type="predicted"/>
<dbReference type="Proteomes" id="UP001597018">
    <property type="component" value="Unassembled WGS sequence"/>
</dbReference>